<keyword evidence="2" id="KW-0812">Transmembrane</keyword>
<feature type="compositionally biased region" description="Polar residues" evidence="1">
    <location>
        <begin position="330"/>
        <end position="341"/>
    </location>
</feature>
<protein>
    <recommendedName>
        <fullName evidence="5">DoxX family protein</fullName>
    </recommendedName>
</protein>
<accession>A0AA90S846</accession>
<name>A0AA90S846_9ACTN</name>
<proteinExistence type="predicted"/>
<feature type="transmembrane region" description="Helical" evidence="2">
    <location>
        <begin position="115"/>
        <end position="139"/>
    </location>
</feature>
<keyword evidence="2" id="KW-0472">Membrane</keyword>
<comment type="caution">
    <text evidence="3">The sequence shown here is derived from an EMBL/GenBank/DDBJ whole genome shotgun (WGS) entry which is preliminary data.</text>
</comment>
<keyword evidence="2" id="KW-1133">Transmembrane helix</keyword>
<feature type="transmembrane region" description="Helical" evidence="2">
    <location>
        <begin position="41"/>
        <end position="60"/>
    </location>
</feature>
<feature type="region of interest" description="Disordered" evidence="1">
    <location>
        <begin position="324"/>
        <end position="344"/>
    </location>
</feature>
<dbReference type="RefSeq" id="WP_305111247.1">
    <property type="nucleotide sequence ID" value="NZ_JAUTIX010000003.1"/>
</dbReference>
<dbReference type="EMBL" id="JAUTIX010000003">
    <property type="protein sequence ID" value="MDP0398345.1"/>
    <property type="molecule type" value="Genomic_DNA"/>
</dbReference>
<sequence>MSDRRLVATTVGLTVGGGLMILFVDGILLSQILAAPVFGPVWTVLTGIGAAIIGTAPAPVDVATGSDLAWAWQMHAGWIACGALIGAVWGAVALRSSGTADPGGVQRVSRILSAIALVTLVVAMLLYGLAKVIPAQMGYMNLPAYQLQAVGDAEPFAMLWGYMAASTPYTVITGLIETAAALLLVPRRTRTAGALLAVVSLTQIVLLNVFYDVPVKLLAFELLLIAVLLTRPWAPLLRAIFPAPQGSPTRRAAAARAAGTCALVVLLAVTASKNADRVELMNTARDARDGVWRATELSIDGAPARAAGGGPAWTSIAITLRGSADRPATGSAQDSLVTQTPDGGVEPWGLRLDGDGFVVRAGAGSQPVRLSAVLAGPDALVLSGTVDGHRLEGRYVRRAMERSDTIRFVQAPFDRSRPRL</sequence>
<evidence type="ECO:0000256" key="1">
    <source>
        <dbReference type="SAM" id="MobiDB-lite"/>
    </source>
</evidence>
<feature type="transmembrane region" description="Helical" evidence="2">
    <location>
        <begin position="159"/>
        <end position="185"/>
    </location>
</feature>
<evidence type="ECO:0000313" key="3">
    <source>
        <dbReference type="EMBL" id="MDP0398345.1"/>
    </source>
</evidence>
<dbReference type="Proteomes" id="UP001178281">
    <property type="component" value="Unassembled WGS sequence"/>
</dbReference>
<reference evidence="3" key="1">
    <citation type="submission" date="2023-08" db="EMBL/GenBank/DDBJ databases">
        <title>The draft genome of Tsukamurella strandjordii strain 050030.</title>
        <authorList>
            <person name="Zhao F."/>
            <person name="Feng Y."/>
            <person name="Zong Z."/>
        </authorList>
    </citation>
    <scope>NUCLEOTIDE SEQUENCE</scope>
    <source>
        <strain evidence="3">050030</strain>
    </source>
</reference>
<evidence type="ECO:0000256" key="2">
    <source>
        <dbReference type="SAM" id="Phobius"/>
    </source>
</evidence>
<evidence type="ECO:0000313" key="4">
    <source>
        <dbReference type="Proteomes" id="UP001178281"/>
    </source>
</evidence>
<gene>
    <name evidence="3" type="ORF">Q7X28_10445</name>
</gene>
<dbReference type="AlphaFoldDB" id="A0AA90S846"/>
<feature type="transmembrane region" description="Helical" evidence="2">
    <location>
        <begin position="192"/>
        <end position="211"/>
    </location>
</feature>
<keyword evidence="4" id="KW-1185">Reference proteome</keyword>
<feature type="transmembrane region" description="Helical" evidence="2">
    <location>
        <begin position="6"/>
        <end position="29"/>
    </location>
</feature>
<evidence type="ECO:0008006" key="5">
    <source>
        <dbReference type="Google" id="ProtNLM"/>
    </source>
</evidence>
<organism evidence="3 4">
    <name type="scientific">Tsukamurella strandjordii</name>
    <dbReference type="NCBI Taxonomy" id="147577"/>
    <lineage>
        <taxon>Bacteria</taxon>
        <taxon>Bacillati</taxon>
        <taxon>Actinomycetota</taxon>
        <taxon>Actinomycetes</taxon>
        <taxon>Mycobacteriales</taxon>
        <taxon>Tsukamurellaceae</taxon>
        <taxon>Tsukamurella</taxon>
    </lineage>
</organism>
<feature type="transmembrane region" description="Helical" evidence="2">
    <location>
        <begin position="72"/>
        <end position="94"/>
    </location>
</feature>